<dbReference type="RefSeq" id="WP_134482935.1">
    <property type="nucleotide sequence ID" value="NZ_LR216287.1"/>
</dbReference>
<dbReference type="EMBL" id="LR216287">
    <property type="protein sequence ID" value="VFJ12929.1"/>
    <property type="molecule type" value="Genomic_DNA"/>
</dbReference>
<evidence type="ECO:0000256" key="1">
    <source>
        <dbReference type="SAM" id="MobiDB-lite"/>
    </source>
</evidence>
<protein>
    <submittedName>
        <fullName evidence="3">Uncharacterized protein</fullName>
    </submittedName>
</protein>
<feature type="transmembrane region" description="Helical" evidence="2">
    <location>
        <begin position="152"/>
        <end position="176"/>
    </location>
</feature>
<proteinExistence type="predicted"/>
<reference evidence="3 4" key="1">
    <citation type="submission" date="2019-02" db="EMBL/GenBank/DDBJ databases">
        <authorList>
            <person name="Lehtovirta-Morley E L."/>
        </authorList>
    </citation>
    <scope>NUCLEOTIDE SEQUENCE [LARGE SCALE GENOMIC DNA]</scope>
    <source>
        <strain evidence="3">NFRAN1</strain>
    </source>
</reference>
<keyword evidence="2" id="KW-0812">Transmembrane</keyword>
<dbReference type="Proteomes" id="UP000294299">
    <property type="component" value="Chromosome NFRAN"/>
</dbReference>
<dbReference type="OrthoDB" id="380406at2157"/>
<dbReference type="GeneID" id="39420119"/>
<evidence type="ECO:0000313" key="3">
    <source>
        <dbReference type="EMBL" id="VFJ12929.1"/>
    </source>
</evidence>
<accession>A0A484I5B6</accession>
<feature type="region of interest" description="Disordered" evidence="1">
    <location>
        <begin position="59"/>
        <end position="93"/>
    </location>
</feature>
<keyword evidence="2" id="KW-1133">Transmembrane helix</keyword>
<name>A0A484I5B6_9ARCH</name>
<evidence type="ECO:0000313" key="4">
    <source>
        <dbReference type="Proteomes" id="UP000294299"/>
    </source>
</evidence>
<feature type="transmembrane region" description="Helical" evidence="2">
    <location>
        <begin position="182"/>
        <end position="202"/>
    </location>
</feature>
<feature type="compositionally biased region" description="Basic and acidic residues" evidence="1">
    <location>
        <begin position="75"/>
        <end position="89"/>
    </location>
</feature>
<evidence type="ECO:0000256" key="2">
    <source>
        <dbReference type="SAM" id="Phobius"/>
    </source>
</evidence>
<sequence length="302" mass="34558">MASENLEKALGRSIFDDNFRKKWLDDFDNLSDELDIADVRERIKAEHFLRDFERYKNEKEGRVSSNNSNSSSTTHSDKDKEKENTKDGIKNNYDTSSATAAVYPGVKNKELNFNKQELGKNESDKVSVNDYIFSIFQQTVEDSRKFFKKIFYLSYGVFAIGIIMFIISFLSGLGLFGSGLGVSSTIIFGVLGVITLSIYFIYNPSQKAQLGISNILKVEMIFMNFWDQLNFWRPYGNSSDDEKKKEASNQMHITARTSIEFLQQYLDDQKSTRNKLSSIFGRTFVPSNEQTSSPAVQDFRDS</sequence>
<organism evidence="3 4">
    <name type="scientific">Candidatus Nitrosocosmicus franklandianus</name>
    <dbReference type="NCBI Taxonomy" id="1798806"/>
    <lineage>
        <taxon>Archaea</taxon>
        <taxon>Nitrososphaerota</taxon>
        <taxon>Nitrososphaeria</taxon>
        <taxon>Nitrososphaerales</taxon>
        <taxon>Nitrososphaeraceae</taxon>
        <taxon>Candidatus Nitrosocosmicus</taxon>
    </lineage>
</organism>
<keyword evidence="2" id="KW-0472">Membrane</keyword>
<keyword evidence="4" id="KW-1185">Reference proteome</keyword>
<gene>
    <name evidence="3" type="ORF">NFRAN_0607</name>
</gene>
<dbReference type="AlphaFoldDB" id="A0A484I5B6"/>
<dbReference type="KEGG" id="nfn:NFRAN_0607"/>